<protein>
    <submittedName>
        <fullName evidence="3">Uncharacterized protein LOC112455242</fullName>
    </submittedName>
</protein>
<feature type="compositionally biased region" description="Acidic residues" evidence="1">
    <location>
        <begin position="500"/>
        <end position="509"/>
    </location>
</feature>
<dbReference type="AlphaFoldDB" id="A0A6J1PVD3"/>
<dbReference type="RefSeq" id="XP_024872810.1">
    <property type="nucleotide sequence ID" value="XM_025017042.1"/>
</dbReference>
<feature type="region of interest" description="Disordered" evidence="1">
    <location>
        <begin position="632"/>
        <end position="695"/>
    </location>
</feature>
<evidence type="ECO:0000313" key="3">
    <source>
        <dbReference type="RefSeq" id="XP_024872810.1"/>
    </source>
</evidence>
<feature type="region of interest" description="Disordered" evidence="1">
    <location>
        <begin position="202"/>
        <end position="317"/>
    </location>
</feature>
<proteinExistence type="predicted"/>
<reference evidence="3" key="1">
    <citation type="submission" date="2025-08" db="UniProtKB">
        <authorList>
            <consortium name="RefSeq"/>
        </authorList>
    </citation>
    <scope>IDENTIFICATION</scope>
    <source>
        <tissue evidence="3">Whole body</tissue>
    </source>
</reference>
<feature type="compositionally biased region" description="Polar residues" evidence="1">
    <location>
        <begin position="257"/>
        <end position="276"/>
    </location>
</feature>
<evidence type="ECO:0000313" key="2">
    <source>
        <dbReference type="Proteomes" id="UP000504618"/>
    </source>
</evidence>
<keyword evidence="2" id="KW-1185">Reference proteome</keyword>
<dbReference type="OrthoDB" id="2017365at2759"/>
<dbReference type="Proteomes" id="UP000504618">
    <property type="component" value="Unplaced"/>
</dbReference>
<organism evidence="2 3">
    <name type="scientific">Temnothorax curvispinosus</name>
    <dbReference type="NCBI Taxonomy" id="300111"/>
    <lineage>
        <taxon>Eukaryota</taxon>
        <taxon>Metazoa</taxon>
        <taxon>Ecdysozoa</taxon>
        <taxon>Arthropoda</taxon>
        <taxon>Hexapoda</taxon>
        <taxon>Insecta</taxon>
        <taxon>Pterygota</taxon>
        <taxon>Neoptera</taxon>
        <taxon>Endopterygota</taxon>
        <taxon>Hymenoptera</taxon>
        <taxon>Apocrita</taxon>
        <taxon>Aculeata</taxon>
        <taxon>Formicoidea</taxon>
        <taxon>Formicidae</taxon>
        <taxon>Myrmicinae</taxon>
        <taxon>Temnothorax</taxon>
    </lineage>
</organism>
<feature type="compositionally biased region" description="Basic and acidic residues" evidence="1">
    <location>
        <begin position="477"/>
        <end position="488"/>
    </location>
</feature>
<feature type="compositionally biased region" description="Basic and acidic residues" evidence="1">
    <location>
        <begin position="241"/>
        <end position="254"/>
    </location>
</feature>
<name>A0A6J1PVD3_9HYME</name>
<sequence>MRPLPRARLSLSFYPSLSLSLAFVRVLAFALPTFSSLPRTLRLLTETNAFPFFFSPPDYVRDTSLYSTSRSMLPINAMAQKVVPGSESGSMKPLTGSGLSYVTLQPPSQPLSLVQDHRPSVYQTPPYIGSNMEKEPEAEKLIPNGVEITKTETEQDVPAVVKQNESNRNNNLSPETPAQEQPCEVQSEQVLTTLMEFPLNTPVCPPAQNKVEEKKIPVNNGSKESDGKTVNTSVHIKQSPHKPEETQVKNEVPKAKPTNQSLKVSSDNAAATVTSTHKPDAKVTTSPKTTKRKSRELKDLKAASAVVTDEASKPKRNRIQTQPYQSPLPEIALLVKNLSKTPGGSKAPDDKLIVFYKNEFLAVRNAEGSFYVCQAMQNIYKSSRRIRIRWLSQDKTNGEFYSPDFYDTIDFDCILTNLNLSKVDKHKFWLTRIELLRTENILKRAIDVEAGVSEKPRVTEEHPDGLDLSLYKDESQLKRRKGLHNEKPNRKKSKRVASSTDDDADEEETDRNRKASKVSRSKKRSVKALAIAKSVAKGSSRAERALNRSTKSGLDNDLVTTTTTVTAAAAAATTSIVTTATAATPVATTTTTAAASAPATAATTTTTTTTVSPATNVSAVADTKNNVETKKLDLKKNGKQQSNNGTRGVPRTKPGGSAQATQQSSKIAGRPKRVAATTGVVSTEEAPRKKPRGRA</sequence>
<gene>
    <name evidence="3" type="primary">LOC112455242</name>
</gene>
<feature type="region of interest" description="Disordered" evidence="1">
    <location>
        <begin position="165"/>
        <end position="185"/>
    </location>
</feature>
<accession>A0A6J1PVD3</accession>
<feature type="region of interest" description="Disordered" evidence="1">
    <location>
        <begin position="477"/>
        <end position="523"/>
    </location>
</feature>
<dbReference type="GeneID" id="112455242"/>
<feature type="compositionally biased region" description="Basic residues" evidence="1">
    <location>
        <begin position="514"/>
        <end position="523"/>
    </location>
</feature>
<evidence type="ECO:0000256" key="1">
    <source>
        <dbReference type="SAM" id="MobiDB-lite"/>
    </source>
</evidence>